<keyword evidence="1" id="KW-0472">Membrane</keyword>
<evidence type="ECO:0000313" key="2">
    <source>
        <dbReference type="EMBL" id="MYL99391.1"/>
    </source>
</evidence>
<organism evidence="2 3">
    <name type="scientific">Novosphingobium silvae</name>
    <dbReference type="NCBI Taxonomy" id="2692619"/>
    <lineage>
        <taxon>Bacteria</taxon>
        <taxon>Pseudomonadati</taxon>
        <taxon>Pseudomonadota</taxon>
        <taxon>Alphaproteobacteria</taxon>
        <taxon>Sphingomonadales</taxon>
        <taxon>Sphingomonadaceae</taxon>
        <taxon>Novosphingobium</taxon>
    </lineage>
</organism>
<keyword evidence="1" id="KW-0812">Transmembrane</keyword>
<sequence length="101" mass="10642">MSAPQLTSRNWLGKASAGLILGFVLALGLSGLLAWSIGVSDTFFSTKGQLAMWSISPVWCTVLSLCFLFRSGLRAWIGLGLASAVVWAALYGTGMLEGMLA</sequence>
<comment type="caution">
    <text evidence="2">The sequence shown here is derived from an EMBL/GenBank/DDBJ whole genome shotgun (WGS) entry which is preliminary data.</text>
</comment>
<accession>A0A7X4GJJ0</accession>
<protein>
    <submittedName>
        <fullName evidence="2">Uncharacterized protein</fullName>
    </submittedName>
</protein>
<feature type="transmembrane region" description="Helical" evidence="1">
    <location>
        <begin position="12"/>
        <end position="38"/>
    </location>
</feature>
<proteinExistence type="predicted"/>
<evidence type="ECO:0000313" key="3">
    <source>
        <dbReference type="Proteomes" id="UP000465810"/>
    </source>
</evidence>
<keyword evidence="1" id="KW-1133">Transmembrane helix</keyword>
<evidence type="ECO:0000256" key="1">
    <source>
        <dbReference type="SAM" id="Phobius"/>
    </source>
</evidence>
<dbReference type="EMBL" id="WVTD01000014">
    <property type="protein sequence ID" value="MYL99391.1"/>
    <property type="molecule type" value="Genomic_DNA"/>
</dbReference>
<gene>
    <name evidence="2" type="ORF">GR702_16605</name>
</gene>
<reference evidence="2 3" key="1">
    <citation type="submission" date="2019-12" db="EMBL/GenBank/DDBJ databases">
        <authorList>
            <person name="Feng G."/>
            <person name="Zhu H."/>
        </authorList>
    </citation>
    <scope>NUCLEOTIDE SEQUENCE [LARGE SCALE GENOMIC DNA]</scope>
    <source>
        <strain evidence="2 3">FGD1</strain>
    </source>
</reference>
<name>A0A7X4GJJ0_9SPHN</name>
<dbReference type="Proteomes" id="UP000465810">
    <property type="component" value="Unassembled WGS sequence"/>
</dbReference>
<keyword evidence="3" id="KW-1185">Reference proteome</keyword>
<dbReference type="AlphaFoldDB" id="A0A7X4GJJ0"/>
<feature type="transmembrane region" description="Helical" evidence="1">
    <location>
        <begin position="76"/>
        <end position="96"/>
    </location>
</feature>
<feature type="transmembrane region" description="Helical" evidence="1">
    <location>
        <begin position="50"/>
        <end position="69"/>
    </location>
</feature>
<dbReference type="RefSeq" id="WP_160986895.1">
    <property type="nucleotide sequence ID" value="NZ_WVTD01000014.1"/>
</dbReference>